<proteinExistence type="predicted"/>
<name>A0A250XM01_9CHLO</name>
<dbReference type="OrthoDB" id="522241at2759"/>
<protein>
    <submittedName>
        <fullName evidence="1">Uncharacterized protein</fullName>
    </submittedName>
</protein>
<dbReference type="AlphaFoldDB" id="A0A250XM01"/>
<organism evidence="1 2">
    <name type="scientific">Chlamydomonas eustigma</name>
    <dbReference type="NCBI Taxonomy" id="1157962"/>
    <lineage>
        <taxon>Eukaryota</taxon>
        <taxon>Viridiplantae</taxon>
        <taxon>Chlorophyta</taxon>
        <taxon>core chlorophytes</taxon>
        <taxon>Chlorophyceae</taxon>
        <taxon>CS clade</taxon>
        <taxon>Chlamydomonadales</taxon>
        <taxon>Chlamydomonadaceae</taxon>
        <taxon>Chlamydomonas</taxon>
    </lineage>
</organism>
<comment type="caution">
    <text evidence="1">The sequence shown here is derived from an EMBL/GenBank/DDBJ whole genome shotgun (WGS) entry which is preliminary data.</text>
</comment>
<reference evidence="1 2" key="1">
    <citation type="submission" date="2017-08" db="EMBL/GenBank/DDBJ databases">
        <title>Acidophilic green algal genome provides insights into adaptation to an acidic environment.</title>
        <authorList>
            <person name="Hirooka S."/>
            <person name="Hirose Y."/>
            <person name="Kanesaki Y."/>
            <person name="Higuchi S."/>
            <person name="Fujiwara T."/>
            <person name="Onuma R."/>
            <person name="Era A."/>
            <person name="Ohbayashi R."/>
            <person name="Uzuka A."/>
            <person name="Nozaki H."/>
            <person name="Yoshikawa H."/>
            <person name="Miyagishima S.Y."/>
        </authorList>
    </citation>
    <scope>NUCLEOTIDE SEQUENCE [LARGE SCALE GENOMIC DNA]</scope>
    <source>
        <strain evidence="1 2">NIES-2499</strain>
    </source>
</reference>
<sequence>MCERTVGQGEWDNNGMALCCGSSEEKYQSKGAEVVKPLMDFRHIPEPQVTELANYVKQRKEHLTALATTSDVRTEITKNITERTQPVDQYPKGRQFLQDEEYLLILRDLLNLSTILDDMEQTGWVPYQNRSTYYILQAEASLFQLSLFILAWVPSVFKRNTFCWMSIMVFTCITIPFAHKSGFIMELTLDDF</sequence>
<gene>
    <name evidence="1" type="ORF">CEUSTIGMA_g11520.t1</name>
</gene>
<accession>A0A250XM01</accession>
<evidence type="ECO:0000313" key="1">
    <source>
        <dbReference type="EMBL" id="GAX84097.1"/>
    </source>
</evidence>
<dbReference type="EMBL" id="BEGY01000116">
    <property type="protein sequence ID" value="GAX84097.1"/>
    <property type="molecule type" value="Genomic_DNA"/>
</dbReference>
<dbReference type="Proteomes" id="UP000232323">
    <property type="component" value="Unassembled WGS sequence"/>
</dbReference>
<keyword evidence="2" id="KW-1185">Reference proteome</keyword>
<evidence type="ECO:0000313" key="2">
    <source>
        <dbReference type="Proteomes" id="UP000232323"/>
    </source>
</evidence>